<protein>
    <recommendedName>
        <fullName evidence="3">DUF676 domain-containing protein</fullName>
    </recommendedName>
</protein>
<organism evidence="4 5">
    <name type="scientific">Rhodotorula mucilaginosa</name>
    <name type="common">Yeast</name>
    <name type="synonym">Rhodotorula rubra</name>
    <dbReference type="NCBI Taxonomy" id="5537"/>
    <lineage>
        <taxon>Eukaryota</taxon>
        <taxon>Fungi</taxon>
        <taxon>Dikarya</taxon>
        <taxon>Basidiomycota</taxon>
        <taxon>Pucciniomycotina</taxon>
        <taxon>Microbotryomycetes</taxon>
        <taxon>Sporidiobolales</taxon>
        <taxon>Sporidiobolaceae</taxon>
        <taxon>Rhodotorula</taxon>
    </lineage>
</organism>
<dbReference type="SUPFAM" id="SSF53474">
    <property type="entry name" value="alpha/beta-Hydrolases"/>
    <property type="match status" value="1"/>
</dbReference>
<comment type="caution">
    <text evidence="4">The sequence shown here is derived from an EMBL/GenBank/DDBJ whole genome shotgun (WGS) entry which is preliminary data.</text>
</comment>
<dbReference type="PANTHER" id="PTHR12482:SF62">
    <property type="entry name" value="LIPASE ROG1-RELATED"/>
    <property type="match status" value="1"/>
</dbReference>
<evidence type="ECO:0000259" key="3">
    <source>
        <dbReference type="Pfam" id="PF05057"/>
    </source>
</evidence>
<dbReference type="Gene3D" id="3.40.50.1820">
    <property type="entry name" value="alpha/beta hydrolase"/>
    <property type="match status" value="1"/>
</dbReference>
<dbReference type="EMBL" id="PUHQ01000074">
    <property type="protein sequence ID" value="KAG0657881.1"/>
    <property type="molecule type" value="Genomic_DNA"/>
</dbReference>
<feature type="compositionally biased region" description="Basic and acidic residues" evidence="2">
    <location>
        <begin position="468"/>
        <end position="482"/>
    </location>
</feature>
<feature type="region of interest" description="Disordered" evidence="2">
    <location>
        <begin position="447"/>
        <end position="549"/>
    </location>
</feature>
<name>A0A9P7B4D4_RHOMI</name>
<gene>
    <name evidence="4" type="ORF">C6P46_006163</name>
</gene>
<accession>A0A9P7B4D4</accession>
<dbReference type="Pfam" id="PF05057">
    <property type="entry name" value="DUF676"/>
    <property type="match status" value="1"/>
</dbReference>
<proteinExistence type="inferred from homology"/>
<feature type="compositionally biased region" description="Low complexity" evidence="2">
    <location>
        <begin position="498"/>
        <end position="516"/>
    </location>
</feature>
<reference evidence="4 5" key="1">
    <citation type="submission" date="2020-11" db="EMBL/GenBank/DDBJ databases">
        <title>Kefir isolates.</title>
        <authorList>
            <person name="Marcisauskas S."/>
            <person name="Kim Y."/>
            <person name="Blasche S."/>
        </authorList>
    </citation>
    <scope>NUCLEOTIDE SEQUENCE [LARGE SCALE GENOMIC DNA]</scope>
    <source>
        <strain evidence="4 5">KR</strain>
    </source>
</reference>
<evidence type="ECO:0000256" key="2">
    <source>
        <dbReference type="SAM" id="MobiDB-lite"/>
    </source>
</evidence>
<dbReference type="Proteomes" id="UP000777482">
    <property type="component" value="Unassembled WGS sequence"/>
</dbReference>
<comment type="similarity">
    <text evidence="1">Belongs to the putative lipase ROG1 family.</text>
</comment>
<dbReference type="OrthoDB" id="273452at2759"/>
<evidence type="ECO:0000256" key="1">
    <source>
        <dbReference type="ARBA" id="ARBA00007920"/>
    </source>
</evidence>
<evidence type="ECO:0000313" key="4">
    <source>
        <dbReference type="EMBL" id="KAG0657881.1"/>
    </source>
</evidence>
<feature type="region of interest" description="Disordered" evidence="2">
    <location>
        <begin position="208"/>
        <end position="227"/>
    </location>
</feature>
<dbReference type="InterPro" id="IPR044294">
    <property type="entry name" value="Lipase-like"/>
</dbReference>
<dbReference type="InterPro" id="IPR007751">
    <property type="entry name" value="DUF676_lipase-like"/>
</dbReference>
<dbReference type="AlphaFoldDB" id="A0A9P7B4D4"/>
<sequence>MRSASIASISDDDDASLNAAAATTTNGTSAANASTVHLCVILHGLWGSPAHVAYLKDSLLRQAELQLADSADTKLAVFVSAANSTSSGHLYDGFDVCAERVVEEIDAEVERIASEEGGTVEKFSIVGYSLGGVVARYALGILDSRSPSFFSAIEPVNFTTFASPAIGMPRYDGFWPSWFRYLGSRLLSRTGQQLYERDSFLSGEFKVSKGGSGTGSPPTRGGAGIKSPVETGEPLLKIMADPRFSFYRALCKFVRVDIYANTTNDRSVPFCTAALEVHDPFALARLKAIEAAEAAGEPITEVMDLSRGGLEVSFRDGTPILASYSTTSDEGEETSDSSAVVVSNASSRKRPLRFSLPPPLRPSTYPVSRPKALVVISLLPVIWPVAISFLATRSLVHAKQSEWRIKSAQTKIGGGTTDGWLARVGIKLEELVERAAVDNPEYVAALDGGSAEEEEEEAQNVNNEEGSGENKAEEGGVREEPISRANGAVCSSIEERAQAAATPSSRSSSSTLAATDSRPRTKAGTPPSTPNPVQIRPRDPRPPTDPEFSDSQLFQLEHLNAIPQLRKHLVHLPDVYWSHGAIVRRDANFKQHEKGALVVDTWASEFQF</sequence>
<keyword evidence="5" id="KW-1185">Reference proteome</keyword>
<dbReference type="InterPro" id="IPR029058">
    <property type="entry name" value="AB_hydrolase_fold"/>
</dbReference>
<feature type="domain" description="DUF676" evidence="3">
    <location>
        <begin position="34"/>
        <end position="272"/>
    </location>
</feature>
<dbReference type="PANTHER" id="PTHR12482">
    <property type="entry name" value="LIPASE ROG1-RELATED-RELATED"/>
    <property type="match status" value="1"/>
</dbReference>
<evidence type="ECO:0000313" key="5">
    <source>
        <dbReference type="Proteomes" id="UP000777482"/>
    </source>
</evidence>